<dbReference type="OrthoDB" id="2512596at2759"/>
<gene>
    <name evidence="2" type="ORF">VP01_1412g2</name>
</gene>
<reference evidence="2 3" key="1">
    <citation type="submission" date="2015-08" db="EMBL/GenBank/DDBJ databases">
        <title>Next Generation Sequencing and Analysis of the Genome of Puccinia sorghi L Schw, the Causal Agent of Maize Common Rust.</title>
        <authorList>
            <person name="Rochi L."/>
            <person name="Burguener G."/>
            <person name="Darino M."/>
            <person name="Turjanski A."/>
            <person name="Kreff E."/>
            <person name="Dieguez M.J."/>
            <person name="Sacco F."/>
        </authorList>
    </citation>
    <scope>NUCLEOTIDE SEQUENCE [LARGE SCALE GENOMIC DNA]</scope>
    <source>
        <strain evidence="2 3">RO10H11247</strain>
    </source>
</reference>
<dbReference type="VEuPathDB" id="FungiDB:VP01_1412g2"/>
<keyword evidence="3" id="KW-1185">Reference proteome</keyword>
<protein>
    <submittedName>
        <fullName evidence="2">Uncharacterized protein</fullName>
    </submittedName>
</protein>
<name>A0A0L6VMM9_9BASI</name>
<feature type="region of interest" description="Disordered" evidence="1">
    <location>
        <begin position="1"/>
        <end position="29"/>
    </location>
</feature>
<dbReference type="Proteomes" id="UP000037035">
    <property type="component" value="Unassembled WGS sequence"/>
</dbReference>
<dbReference type="EMBL" id="LAVV01004588">
    <property type="protein sequence ID" value="KNZ61355.1"/>
    <property type="molecule type" value="Genomic_DNA"/>
</dbReference>
<accession>A0A0L6VMM9</accession>
<proteinExistence type="predicted"/>
<evidence type="ECO:0000313" key="3">
    <source>
        <dbReference type="Proteomes" id="UP000037035"/>
    </source>
</evidence>
<evidence type="ECO:0000313" key="2">
    <source>
        <dbReference type="EMBL" id="KNZ61355.1"/>
    </source>
</evidence>
<evidence type="ECO:0000256" key="1">
    <source>
        <dbReference type="SAM" id="MobiDB-lite"/>
    </source>
</evidence>
<dbReference type="AlphaFoldDB" id="A0A0L6VMM9"/>
<sequence>MAPKMLSSRGAEAGDNPPVGETPGKSWRGLQDHSNSCWHLHPDKAPNWWRDSQEKWKASKDKKEVNYYIILVSLWIKKSRIIHDKSATLPIKGVGDVTLQWRNRQINLQNCLFINLISPGCLDKKGCSPPPTPLNPATT</sequence>
<organism evidence="2 3">
    <name type="scientific">Puccinia sorghi</name>
    <dbReference type="NCBI Taxonomy" id="27349"/>
    <lineage>
        <taxon>Eukaryota</taxon>
        <taxon>Fungi</taxon>
        <taxon>Dikarya</taxon>
        <taxon>Basidiomycota</taxon>
        <taxon>Pucciniomycotina</taxon>
        <taxon>Pucciniomycetes</taxon>
        <taxon>Pucciniales</taxon>
        <taxon>Pucciniaceae</taxon>
        <taxon>Puccinia</taxon>
    </lineage>
</organism>
<comment type="caution">
    <text evidence="2">The sequence shown here is derived from an EMBL/GenBank/DDBJ whole genome shotgun (WGS) entry which is preliminary data.</text>
</comment>